<reference evidence="5 6" key="1">
    <citation type="journal article" date="2017" name="Int. J. Syst. Evol. Microbiol.">
        <title>Photobacterium alginatilyticum sp. nov., a marine bacterium isolated from bottom seawater.</title>
        <authorList>
            <person name="Wang X."/>
            <person name="Wang Y."/>
            <person name="Yang X."/>
            <person name="Sun H."/>
            <person name="Li B."/>
            <person name="Zhang X.H."/>
        </authorList>
    </citation>
    <scope>NUCLEOTIDE SEQUENCE [LARGE SCALE GENOMIC DNA]</scope>
    <source>
        <strain evidence="5 6">P03D4</strain>
    </source>
</reference>
<dbReference type="InterPro" id="IPR011043">
    <property type="entry name" value="Gal_Oxase/kelch_b-propeller"/>
</dbReference>
<protein>
    <submittedName>
        <fullName evidence="5">Integrin</fullName>
    </submittedName>
</protein>
<dbReference type="InterPro" id="IPR013519">
    <property type="entry name" value="Int_alpha_beta-p"/>
</dbReference>
<name>A0ABW9YBN7_9GAMM</name>
<organism evidence="5 6">
    <name type="scientific">Photobacterium alginatilyticum</name>
    <dbReference type="NCBI Taxonomy" id="1775171"/>
    <lineage>
        <taxon>Bacteria</taxon>
        <taxon>Pseudomonadati</taxon>
        <taxon>Pseudomonadota</taxon>
        <taxon>Gammaproteobacteria</taxon>
        <taxon>Vibrionales</taxon>
        <taxon>Vibrionaceae</taxon>
        <taxon>Photobacterium</taxon>
    </lineage>
</organism>
<evidence type="ECO:0000313" key="5">
    <source>
        <dbReference type="EMBL" id="NBI51173.1"/>
    </source>
</evidence>
<evidence type="ECO:0000256" key="4">
    <source>
        <dbReference type="SAM" id="MobiDB-lite"/>
    </source>
</evidence>
<keyword evidence="3" id="KW-0325">Glycoprotein</keyword>
<dbReference type="Proteomes" id="UP000738517">
    <property type="component" value="Unassembled WGS sequence"/>
</dbReference>
<keyword evidence="6" id="KW-1185">Reference proteome</keyword>
<dbReference type="GO" id="GO:0007229">
    <property type="term" value="P:integrin-mediated signaling pathway"/>
    <property type="evidence" value="ECO:0007669"/>
    <property type="project" value="UniProtKB-KW"/>
</dbReference>
<dbReference type="InterPro" id="IPR028994">
    <property type="entry name" value="Integrin_alpha_N"/>
</dbReference>
<evidence type="ECO:0000256" key="2">
    <source>
        <dbReference type="ARBA" id="ARBA00022737"/>
    </source>
</evidence>
<evidence type="ECO:0000313" key="6">
    <source>
        <dbReference type="Proteomes" id="UP000738517"/>
    </source>
</evidence>
<evidence type="ECO:0000256" key="3">
    <source>
        <dbReference type="ARBA" id="ARBA00023180"/>
    </source>
</evidence>
<comment type="caution">
    <text evidence="5">The sequence shown here is derived from an EMBL/GenBank/DDBJ whole genome shotgun (WGS) entry which is preliminary data.</text>
</comment>
<dbReference type="RefSeq" id="WP_160648285.1">
    <property type="nucleotide sequence ID" value="NZ_RSEJ01000001.1"/>
</dbReference>
<dbReference type="PROSITE" id="PS51257">
    <property type="entry name" value="PROKAR_LIPOPROTEIN"/>
    <property type="match status" value="1"/>
</dbReference>
<sequence>MKKGILALLFAVLVGCNGGGESGNIIPAPKSFNLEAIEASAIGVKTFRLTWEASQGATSYQVCLKNTSKPDDCEPLAAPTSATQAEISLDDVLLDDELDFFVIASNTQGKTSSNEKTPGPAAVTAAIGYFKASNSEQFDNFGVSVALSADGATLAVGASREDSGATGIGGEQNDSNAENAGAVYVFIRSNNIWVQQAYIKASNSDADDYFGSELALSADGTILAVGAFGEDSGASGVGGNQADNSAVNSGAVYVFTRTNNTWTQQAYIKASIPDADDNFGIAVSLDADGSTLAVAAVGEDSSGVGLDSDQVDNSAVSSGAVYVYSRTGTTWSHQAYVKASNTEADDRFGSAVSLSADGATLAVGAEREDSSAVGIDGDQSDNSATDSGAVYVFTLSEQAWAQQAYIKASNTEAYDGFGVFSVSLSNDGSMLAATAHGEDSNAVGIDGEQGDNSMTDSGAVYVFARDDGVWSQQAYVKASNTQSRDYFGTAAEISAHGTTLAVAAFGEDSGATGIGGDQTDNSIGYSGAVYVFTLADGAWEQQAYIKSPNPGVRDIFCSDVSLSAEGMTLAVGAHGEGSGATGIGGDQTDNSARSSGAVYLY</sequence>
<dbReference type="InterPro" id="IPR013783">
    <property type="entry name" value="Ig-like_fold"/>
</dbReference>
<keyword evidence="1" id="KW-0732">Signal</keyword>
<dbReference type="Pfam" id="PF14312">
    <property type="entry name" value="FG-GAP_2"/>
    <property type="match status" value="3"/>
</dbReference>
<dbReference type="SUPFAM" id="SSF50965">
    <property type="entry name" value="Galactose oxidase, central domain"/>
    <property type="match status" value="1"/>
</dbReference>
<dbReference type="PANTHER" id="PTHR36220">
    <property type="entry name" value="UNNAMED PRODUCT"/>
    <property type="match status" value="1"/>
</dbReference>
<proteinExistence type="predicted"/>
<dbReference type="InterPro" id="IPR013517">
    <property type="entry name" value="FG-GAP"/>
</dbReference>
<dbReference type="SMART" id="SM00191">
    <property type="entry name" value="Int_alpha"/>
    <property type="match status" value="5"/>
</dbReference>
<feature type="region of interest" description="Disordered" evidence="4">
    <location>
        <begin position="578"/>
        <end position="601"/>
    </location>
</feature>
<dbReference type="EMBL" id="RSEJ01000001">
    <property type="protein sequence ID" value="NBI51173.1"/>
    <property type="molecule type" value="Genomic_DNA"/>
</dbReference>
<keyword evidence="5" id="KW-0401">Integrin</keyword>
<dbReference type="PANTHER" id="PTHR36220:SF1">
    <property type="entry name" value="GAMMA TUBULIN COMPLEX COMPONENT C-TERMINAL DOMAIN-CONTAINING PROTEIN"/>
    <property type="match status" value="1"/>
</dbReference>
<dbReference type="Gene3D" id="2.60.40.10">
    <property type="entry name" value="Immunoglobulins"/>
    <property type="match status" value="1"/>
</dbReference>
<keyword evidence="2" id="KW-0677">Repeat</keyword>
<accession>A0ABW9YBN7</accession>
<evidence type="ECO:0000256" key="1">
    <source>
        <dbReference type="ARBA" id="ARBA00022729"/>
    </source>
</evidence>
<dbReference type="Gene3D" id="2.130.10.130">
    <property type="entry name" value="Integrin alpha, N-terminal"/>
    <property type="match status" value="3"/>
</dbReference>
<gene>
    <name evidence="5" type="ORF">EIZ48_01080</name>
</gene>